<dbReference type="AlphaFoldDB" id="A0A512BEG8"/>
<proteinExistence type="predicted"/>
<dbReference type="Proteomes" id="UP000321513">
    <property type="component" value="Unassembled WGS sequence"/>
</dbReference>
<organism evidence="3 4">
    <name type="scientific">Segetibacter aerophilus</name>
    <dbReference type="NCBI Taxonomy" id="670293"/>
    <lineage>
        <taxon>Bacteria</taxon>
        <taxon>Pseudomonadati</taxon>
        <taxon>Bacteroidota</taxon>
        <taxon>Chitinophagia</taxon>
        <taxon>Chitinophagales</taxon>
        <taxon>Chitinophagaceae</taxon>
        <taxon>Segetibacter</taxon>
    </lineage>
</organism>
<name>A0A512BEG8_9BACT</name>
<gene>
    <name evidence="3" type="ORF">SAE01_28480</name>
</gene>
<evidence type="ECO:0000256" key="1">
    <source>
        <dbReference type="SAM" id="SignalP"/>
    </source>
</evidence>
<accession>A0A512BEG8</accession>
<sequence length="148" mass="16563">MRTSISFIIFVLFAFSSAAQVKDPVKWTATSRKKAGFYEVVLTATMPKPWHIYSQKTGEGGPVATNFKFTKNPLITLNGEVKEIGSLKENYDKLFDTKVKYFGDKVDFVQAVKVKGNVKTNVNVTVEYMTCDDSQCLPPTKKTFSVSL</sequence>
<dbReference type="InterPro" id="IPR028250">
    <property type="entry name" value="DsbDN"/>
</dbReference>
<comment type="caution">
    <text evidence="3">The sequence shown here is derived from an EMBL/GenBank/DDBJ whole genome shotgun (WGS) entry which is preliminary data.</text>
</comment>
<dbReference type="Pfam" id="PF11412">
    <property type="entry name" value="DsbD_N"/>
    <property type="match status" value="1"/>
</dbReference>
<reference evidence="3 4" key="1">
    <citation type="submission" date="2019-07" db="EMBL/GenBank/DDBJ databases">
        <title>Whole genome shotgun sequence of Segetibacter aerophilus NBRC 106135.</title>
        <authorList>
            <person name="Hosoyama A."/>
            <person name="Uohara A."/>
            <person name="Ohji S."/>
            <person name="Ichikawa N."/>
        </authorList>
    </citation>
    <scope>NUCLEOTIDE SEQUENCE [LARGE SCALE GENOMIC DNA]</scope>
    <source>
        <strain evidence="3 4">NBRC 106135</strain>
    </source>
</reference>
<dbReference type="RefSeq" id="WP_147204466.1">
    <property type="nucleotide sequence ID" value="NZ_BJYT01000010.1"/>
</dbReference>
<evidence type="ECO:0000313" key="4">
    <source>
        <dbReference type="Proteomes" id="UP000321513"/>
    </source>
</evidence>
<dbReference type="InterPro" id="IPR036929">
    <property type="entry name" value="DsbDN_sf"/>
</dbReference>
<evidence type="ECO:0000313" key="3">
    <source>
        <dbReference type="EMBL" id="GEO10352.1"/>
    </source>
</evidence>
<dbReference type="EMBL" id="BJYT01000010">
    <property type="protein sequence ID" value="GEO10352.1"/>
    <property type="molecule type" value="Genomic_DNA"/>
</dbReference>
<keyword evidence="4" id="KW-1185">Reference proteome</keyword>
<feature type="domain" description="Thiol:disulfide interchange protein DsbD N-terminal" evidence="2">
    <location>
        <begin position="39"/>
        <end position="146"/>
    </location>
</feature>
<feature type="signal peptide" evidence="1">
    <location>
        <begin position="1"/>
        <end position="21"/>
    </location>
</feature>
<keyword evidence="1" id="KW-0732">Signal</keyword>
<protein>
    <recommendedName>
        <fullName evidence="2">Thiol:disulfide interchange protein DsbD N-terminal domain-containing protein</fullName>
    </recommendedName>
</protein>
<feature type="chain" id="PRO_5022077772" description="Thiol:disulfide interchange protein DsbD N-terminal domain-containing protein" evidence="1">
    <location>
        <begin position="22"/>
        <end position="148"/>
    </location>
</feature>
<dbReference type="OrthoDB" id="767251at2"/>
<evidence type="ECO:0000259" key="2">
    <source>
        <dbReference type="Pfam" id="PF11412"/>
    </source>
</evidence>
<dbReference type="Gene3D" id="2.60.40.1250">
    <property type="entry name" value="Thiol:disulfide interchange protein DsbD, N-terminal domain"/>
    <property type="match status" value="1"/>
</dbReference>